<feature type="domain" description="Protein kinase" evidence="5">
    <location>
        <begin position="164"/>
        <end position="388"/>
    </location>
</feature>
<dbReference type="GO" id="GO:0016301">
    <property type="term" value="F:kinase activity"/>
    <property type="evidence" value="ECO:0007669"/>
    <property type="project" value="UniProtKB-KW"/>
</dbReference>
<evidence type="ECO:0000256" key="2">
    <source>
        <dbReference type="ARBA" id="ARBA00022741"/>
    </source>
</evidence>
<sequence>MNRRPYPHPDVTRLLDVGRPNGPSLEEAMSLFQRIRRSPHESRALEELTFRQAALPLPEPLLVAAASAMIDRGETTAAIAFLRDATSAAALMLRADLEAERSDMSAALALVERVLLRDIEHPGARERHQRFRESLGIAAFGPERARQDDPKATTWLASEPDTPYVLHREVARGGSGVVYEAEDRDLGRSIALKIYHDPHRHRDQLLHEARVASALAGPGIVRVFDVDPERGWIALAWAKRGALRDRIRAVDRDVLLPIESWALPLAQTLARVHDAGWLHLDVKPANVLFDEHGAPLLTDFGIARRNGEPPVAGSLGYVSPERLAGASSAPSDDVYGFGRLIEDALQALNTPELFAQWRPLVAACMAPVDERLGSAKALAHAMANLKAD</sequence>
<accession>A0ABZ2KGS1</accession>
<keyword evidence="3 6" id="KW-0418">Kinase</keyword>
<proteinExistence type="predicted"/>
<keyword evidence="2" id="KW-0547">Nucleotide-binding</keyword>
<dbReference type="PROSITE" id="PS50011">
    <property type="entry name" value="PROTEIN_KINASE_DOM"/>
    <property type="match status" value="1"/>
</dbReference>
<dbReference type="PANTHER" id="PTHR43289">
    <property type="entry name" value="MITOGEN-ACTIVATED PROTEIN KINASE KINASE KINASE 20-RELATED"/>
    <property type="match status" value="1"/>
</dbReference>
<dbReference type="InterPro" id="IPR011009">
    <property type="entry name" value="Kinase-like_dom_sf"/>
</dbReference>
<evidence type="ECO:0000313" key="6">
    <source>
        <dbReference type="EMBL" id="WXA97279.1"/>
    </source>
</evidence>
<evidence type="ECO:0000256" key="3">
    <source>
        <dbReference type="ARBA" id="ARBA00022777"/>
    </source>
</evidence>
<name>A0ABZ2KGS1_9BACT</name>
<organism evidence="6 7">
    <name type="scientific">Pendulispora brunnea</name>
    <dbReference type="NCBI Taxonomy" id="2905690"/>
    <lineage>
        <taxon>Bacteria</taxon>
        <taxon>Pseudomonadati</taxon>
        <taxon>Myxococcota</taxon>
        <taxon>Myxococcia</taxon>
        <taxon>Myxococcales</taxon>
        <taxon>Sorangiineae</taxon>
        <taxon>Pendulisporaceae</taxon>
        <taxon>Pendulispora</taxon>
    </lineage>
</organism>
<protein>
    <submittedName>
        <fullName evidence="6">Protein kinase</fullName>
    </submittedName>
</protein>
<dbReference type="CDD" id="cd14014">
    <property type="entry name" value="STKc_PknB_like"/>
    <property type="match status" value="1"/>
</dbReference>
<reference evidence="6 7" key="1">
    <citation type="submission" date="2021-12" db="EMBL/GenBank/DDBJ databases">
        <title>Discovery of the Pendulisporaceae a myxobacterial family with distinct sporulation behavior and unique specialized metabolism.</title>
        <authorList>
            <person name="Garcia R."/>
            <person name="Popoff A."/>
            <person name="Bader C.D."/>
            <person name="Loehr J."/>
            <person name="Walesch S."/>
            <person name="Walt C."/>
            <person name="Boldt J."/>
            <person name="Bunk B."/>
            <person name="Haeckl F.J.F.P.J."/>
            <person name="Gunesch A.P."/>
            <person name="Birkelbach J."/>
            <person name="Nuebel U."/>
            <person name="Pietschmann T."/>
            <person name="Bach T."/>
            <person name="Mueller R."/>
        </authorList>
    </citation>
    <scope>NUCLEOTIDE SEQUENCE [LARGE SCALE GENOMIC DNA]</scope>
    <source>
        <strain evidence="6 7">MSr12523</strain>
    </source>
</reference>
<dbReference type="Gene3D" id="3.30.200.20">
    <property type="entry name" value="Phosphorylase Kinase, domain 1"/>
    <property type="match status" value="1"/>
</dbReference>
<evidence type="ECO:0000256" key="4">
    <source>
        <dbReference type="ARBA" id="ARBA00022840"/>
    </source>
</evidence>
<keyword evidence="1" id="KW-0808">Transferase</keyword>
<dbReference type="PANTHER" id="PTHR43289:SF6">
    <property type="entry name" value="SERINE_THREONINE-PROTEIN KINASE NEKL-3"/>
    <property type="match status" value="1"/>
</dbReference>
<dbReference type="EMBL" id="CP089982">
    <property type="protein sequence ID" value="WXA97279.1"/>
    <property type="molecule type" value="Genomic_DNA"/>
</dbReference>
<evidence type="ECO:0000313" key="7">
    <source>
        <dbReference type="Proteomes" id="UP001379533"/>
    </source>
</evidence>
<dbReference type="Gene3D" id="1.10.510.10">
    <property type="entry name" value="Transferase(Phosphotransferase) domain 1"/>
    <property type="match status" value="1"/>
</dbReference>
<keyword evidence="7" id="KW-1185">Reference proteome</keyword>
<evidence type="ECO:0000256" key="1">
    <source>
        <dbReference type="ARBA" id="ARBA00022679"/>
    </source>
</evidence>
<dbReference type="SUPFAM" id="SSF56112">
    <property type="entry name" value="Protein kinase-like (PK-like)"/>
    <property type="match status" value="1"/>
</dbReference>
<evidence type="ECO:0000259" key="5">
    <source>
        <dbReference type="PROSITE" id="PS50011"/>
    </source>
</evidence>
<dbReference type="Proteomes" id="UP001379533">
    <property type="component" value="Chromosome"/>
</dbReference>
<dbReference type="Pfam" id="PF00069">
    <property type="entry name" value="Pkinase"/>
    <property type="match status" value="1"/>
</dbReference>
<dbReference type="SMART" id="SM00220">
    <property type="entry name" value="S_TKc"/>
    <property type="match status" value="1"/>
</dbReference>
<keyword evidence="4" id="KW-0067">ATP-binding</keyword>
<dbReference type="RefSeq" id="WP_394847894.1">
    <property type="nucleotide sequence ID" value="NZ_CP089982.1"/>
</dbReference>
<gene>
    <name evidence="6" type="ORF">LZC95_10570</name>
</gene>
<dbReference type="InterPro" id="IPR000719">
    <property type="entry name" value="Prot_kinase_dom"/>
</dbReference>